<comment type="caution">
    <text evidence="8">The sequence shown here is derived from an EMBL/GenBank/DDBJ whole genome shotgun (WGS) entry which is preliminary data.</text>
</comment>
<name>A0ABD1EBN7_HYPHA</name>
<evidence type="ECO:0000256" key="3">
    <source>
        <dbReference type="ARBA" id="ARBA00022723"/>
    </source>
</evidence>
<dbReference type="PROSITE" id="PS51144">
    <property type="entry name" value="ALPHA_CA_2"/>
    <property type="match status" value="1"/>
</dbReference>
<gene>
    <name evidence="8" type="ORF">ABEB36_012567</name>
</gene>
<keyword evidence="3" id="KW-0479">Metal-binding</keyword>
<evidence type="ECO:0000256" key="2">
    <source>
        <dbReference type="ARBA" id="ARBA00012925"/>
    </source>
</evidence>
<evidence type="ECO:0000256" key="1">
    <source>
        <dbReference type="ARBA" id="ARBA00010718"/>
    </source>
</evidence>
<dbReference type="PANTHER" id="PTHR18952:SF265">
    <property type="entry name" value="CARBONIC ANHYDRASE"/>
    <property type="match status" value="1"/>
</dbReference>
<dbReference type="EMBL" id="JBDJPC010000009">
    <property type="protein sequence ID" value="KAL1492072.1"/>
    <property type="molecule type" value="Genomic_DNA"/>
</dbReference>
<proteinExistence type="inferred from homology"/>
<evidence type="ECO:0000313" key="9">
    <source>
        <dbReference type="Proteomes" id="UP001566132"/>
    </source>
</evidence>
<keyword evidence="9" id="KW-1185">Reference proteome</keyword>
<evidence type="ECO:0000259" key="7">
    <source>
        <dbReference type="PROSITE" id="PS51144"/>
    </source>
</evidence>
<organism evidence="8 9">
    <name type="scientific">Hypothenemus hampei</name>
    <name type="common">Coffee berry borer</name>
    <dbReference type="NCBI Taxonomy" id="57062"/>
    <lineage>
        <taxon>Eukaryota</taxon>
        <taxon>Metazoa</taxon>
        <taxon>Ecdysozoa</taxon>
        <taxon>Arthropoda</taxon>
        <taxon>Hexapoda</taxon>
        <taxon>Insecta</taxon>
        <taxon>Pterygota</taxon>
        <taxon>Neoptera</taxon>
        <taxon>Endopterygota</taxon>
        <taxon>Coleoptera</taxon>
        <taxon>Polyphaga</taxon>
        <taxon>Cucujiformia</taxon>
        <taxon>Curculionidae</taxon>
        <taxon>Scolytinae</taxon>
        <taxon>Hypothenemus</taxon>
    </lineage>
</organism>
<accession>A0ABD1EBN7</accession>
<dbReference type="SMART" id="SM01057">
    <property type="entry name" value="Carb_anhydrase"/>
    <property type="match status" value="1"/>
</dbReference>
<evidence type="ECO:0000313" key="8">
    <source>
        <dbReference type="EMBL" id="KAL1492072.1"/>
    </source>
</evidence>
<comment type="catalytic activity">
    <reaction evidence="6">
        <text>hydrogencarbonate + H(+) = CO2 + H2O</text>
        <dbReference type="Rhea" id="RHEA:10748"/>
        <dbReference type="ChEBI" id="CHEBI:15377"/>
        <dbReference type="ChEBI" id="CHEBI:15378"/>
        <dbReference type="ChEBI" id="CHEBI:16526"/>
        <dbReference type="ChEBI" id="CHEBI:17544"/>
        <dbReference type="EC" id="4.2.1.1"/>
    </reaction>
</comment>
<dbReference type="SUPFAM" id="SSF51069">
    <property type="entry name" value="Carbonic anhydrase"/>
    <property type="match status" value="1"/>
</dbReference>
<feature type="domain" description="Alpha-carbonic anhydrase" evidence="7">
    <location>
        <begin position="1"/>
        <end position="252"/>
    </location>
</feature>
<dbReference type="Pfam" id="PF00194">
    <property type="entry name" value="Carb_anhydrase"/>
    <property type="match status" value="1"/>
</dbReference>
<dbReference type="CDD" id="cd00326">
    <property type="entry name" value="alpha_CA"/>
    <property type="match status" value="1"/>
</dbReference>
<comment type="similarity">
    <text evidence="1">Belongs to the alpha-carbonic anhydrase family.</text>
</comment>
<dbReference type="PANTHER" id="PTHR18952">
    <property type="entry name" value="CARBONIC ANHYDRASE"/>
    <property type="match status" value="1"/>
</dbReference>
<keyword evidence="5" id="KW-0456">Lyase</keyword>
<dbReference type="EC" id="4.2.1.1" evidence="2"/>
<dbReference type="AlphaFoldDB" id="A0ABD1EBN7"/>
<evidence type="ECO:0000256" key="4">
    <source>
        <dbReference type="ARBA" id="ARBA00022833"/>
    </source>
</evidence>
<dbReference type="Proteomes" id="UP001566132">
    <property type="component" value="Unassembled WGS sequence"/>
</dbReference>
<dbReference type="GO" id="GO:0004089">
    <property type="term" value="F:carbonate dehydratase activity"/>
    <property type="evidence" value="ECO:0007669"/>
    <property type="project" value="UniProtKB-EC"/>
</dbReference>
<reference evidence="8 9" key="1">
    <citation type="submission" date="2024-05" db="EMBL/GenBank/DDBJ databases">
        <title>Genetic variation in Jamaican populations of the coffee berry borer (Hypothenemus hampei).</title>
        <authorList>
            <person name="Errbii M."/>
            <person name="Myrie A."/>
        </authorList>
    </citation>
    <scope>NUCLEOTIDE SEQUENCE [LARGE SCALE GENOMIC DNA]</scope>
    <source>
        <strain evidence="8">JA-Hopewell-2020-01-JO</strain>
        <tissue evidence="8">Whole body</tissue>
    </source>
</reference>
<dbReference type="GO" id="GO:0046872">
    <property type="term" value="F:metal ion binding"/>
    <property type="evidence" value="ECO:0007669"/>
    <property type="project" value="UniProtKB-KW"/>
</dbReference>
<evidence type="ECO:0000256" key="5">
    <source>
        <dbReference type="ARBA" id="ARBA00023239"/>
    </source>
</evidence>
<dbReference type="InterPro" id="IPR001148">
    <property type="entry name" value="CA_dom"/>
</dbReference>
<keyword evidence="4" id="KW-0862">Zinc</keyword>
<dbReference type="InterPro" id="IPR036398">
    <property type="entry name" value="CA_dom_sf"/>
</dbReference>
<protein>
    <recommendedName>
        <fullName evidence="2">carbonic anhydrase</fullName>
        <ecNumber evidence="2">4.2.1.1</ecNumber>
    </recommendedName>
</protein>
<dbReference type="InterPro" id="IPR023561">
    <property type="entry name" value="Carbonic_anhydrase_a-class"/>
</dbReference>
<sequence>MHLQQKSNQEEHWPKTCKHGKLQSPVALNKRFACHSDIPSLKFENFKKYKKCCIKNTGYTWNLTLPEHCHCDRPKISGAKLVGRYTLENLHVHWPAEHVIGEIRYDLEMHMVFYADRYRSFKESLIHPLGVAVLSIPFSETLSTRSKNFKTISEAVKLVFEKPGRSTIIRNEEIDFYQFLPYDHRMFYHYFGSFTTPPCTEYVHWIVMNNAGNIAQLDLKDLKNVYDNHGELVESNNRDIQPLNERIVTFKRV</sequence>
<dbReference type="Gene3D" id="3.10.200.10">
    <property type="entry name" value="Alpha carbonic anhydrase"/>
    <property type="match status" value="1"/>
</dbReference>
<evidence type="ECO:0000256" key="6">
    <source>
        <dbReference type="ARBA" id="ARBA00048348"/>
    </source>
</evidence>